<accession>A0A4C1YZ17</accession>
<name>A0A4C1YZ17_EUMVA</name>
<dbReference type="EMBL" id="BGZK01001465">
    <property type="protein sequence ID" value="GBP80500.1"/>
    <property type="molecule type" value="Genomic_DNA"/>
</dbReference>
<comment type="caution">
    <text evidence="2">The sequence shown here is derived from an EMBL/GenBank/DDBJ whole genome shotgun (WGS) entry which is preliminary data.</text>
</comment>
<proteinExistence type="predicted"/>
<dbReference type="Proteomes" id="UP000299102">
    <property type="component" value="Unassembled WGS sequence"/>
</dbReference>
<evidence type="ECO:0000313" key="3">
    <source>
        <dbReference type="Proteomes" id="UP000299102"/>
    </source>
</evidence>
<organism evidence="2 3">
    <name type="scientific">Eumeta variegata</name>
    <name type="common">Bagworm moth</name>
    <name type="synonym">Eumeta japonica</name>
    <dbReference type="NCBI Taxonomy" id="151549"/>
    <lineage>
        <taxon>Eukaryota</taxon>
        <taxon>Metazoa</taxon>
        <taxon>Ecdysozoa</taxon>
        <taxon>Arthropoda</taxon>
        <taxon>Hexapoda</taxon>
        <taxon>Insecta</taxon>
        <taxon>Pterygota</taxon>
        <taxon>Neoptera</taxon>
        <taxon>Endopterygota</taxon>
        <taxon>Lepidoptera</taxon>
        <taxon>Glossata</taxon>
        <taxon>Ditrysia</taxon>
        <taxon>Tineoidea</taxon>
        <taxon>Psychidae</taxon>
        <taxon>Oiketicinae</taxon>
        <taxon>Eumeta</taxon>
    </lineage>
</organism>
<keyword evidence="3" id="KW-1185">Reference proteome</keyword>
<evidence type="ECO:0000256" key="1">
    <source>
        <dbReference type="SAM" id="MobiDB-lite"/>
    </source>
</evidence>
<sequence length="98" mass="10548">MDLAVRTGAEPPKTPHESKYSLNRLKFSGDNARSELTAAAPDYSTCLQSKQFEIDCDAPPGGCTDTSQRPRMPAARRGGRGCSDADALYTPVSETVVR</sequence>
<evidence type="ECO:0000313" key="2">
    <source>
        <dbReference type="EMBL" id="GBP80500.1"/>
    </source>
</evidence>
<protein>
    <submittedName>
        <fullName evidence="2">Uncharacterized protein</fullName>
    </submittedName>
</protein>
<reference evidence="2 3" key="1">
    <citation type="journal article" date="2019" name="Commun. Biol.">
        <title>The bagworm genome reveals a unique fibroin gene that provides high tensile strength.</title>
        <authorList>
            <person name="Kono N."/>
            <person name="Nakamura H."/>
            <person name="Ohtoshi R."/>
            <person name="Tomita M."/>
            <person name="Numata K."/>
            <person name="Arakawa K."/>
        </authorList>
    </citation>
    <scope>NUCLEOTIDE SEQUENCE [LARGE SCALE GENOMIC DNA]</scope>
</reference>
<dbReference type="AlphaFoldDB" id="A0A4C1YZ17"/>
<gene>
    <name evidence="2" type="ORF">EVAR_102430_1</name>
</gene>
<feature type="region of interest" description="Disordered" evidence="1">
    <location>
        <begin position="60"/>
        <end position="86"/>
    </location>
</feature>